<protein>
    <recommendedName>
        <fullName evidence="5">NfeD-like C-terminal domain-containing protein</fullName>
    </recommendedName>
</protein>
<comment type="subcellular location">
    <subcellularLocation>
        <location evidence="1">Membrane</location>
        <topology evidence="1">Multi-pass membrane protein</topology>
    </subcellularLocation>
</comment>
<evidence type="ECO:0000256" key="3">
    <source>
        <dbReference type="ARBA" id="ARBA00022989"/>
    </source>
</evidence>
<proteinExistence type="predicted"/>
<sequence>PLDPMTEAGMVRVYKEEWRADSKDQKPVKAGVKVAVTGIDGVHLVVAPIIGQVAEVVERIDPTSGKGKVRIYDITWRAKSSDNESLKTGRKVKIVDASGTYMIVKLKEE</sequence>
<evidence type="ECO:0000259" key="5">
    <source>
        <dbReference type="Pfam" id="PF01957"/>
    </source>
</evidence>
<feature type="domain" description="NfeD-like C-terminal" evidence="5">
    <location>
        <begin position="3"/>
        <end position="48"/>
    </location>
</feature>
<dbReference type="InterPro" id="IPR002810">
    <property type="entry name" value="NfeD-like_C"/>
</dbReference>
<dbReference type="AlphaFoldDB" id="A0A9D5KA53"/>
<evidence type="ECO:0000256" key="2">
    <source>
        <dbReference type="ARBA" id="ARBA00022692"/>
    </source>
</evidence>
<dbReference type="SUPFAM" id="SSF141322">
    <property type="entry name" value="NfeD domain-like"/>
    <property type="match status" value="2"/>
</dbReference>
<name>A0A9D5KA53_UNCW3</name>
<dbReference type="Pfam" id="PF01957">
    <property type="entry name" value="NfeD"/>
    <property type="match status" value="2"/>
</dbReference>
<evidence type="ECO:0000256" key="1">
    <source>
        <dbReference type="ARBA" id="ARBA00004141"/>
    </source>
</evidence>
<keyword evidence="2" id="KW-0812">Transmembrane</keyword>
<gene>
    <name evidence="6" type="ORF">GF359_02610</name>
</gene>
<feature type="domain" description="NfeD-like C-terminal" evidence="5">
    <location>
        <begin position="50"/>
        <end position="105"/>
    </location>
</feature>
<dbReference type="InterPro" id="IPR052165">
    <property type="entry name" value="Membrane_assoc_protease"/>
</dbReference>
<dbReference type="EMBL" id="WJKJ01000082">
    <property type="protein sequence ID" value="MBD3364086.1"/>
    <property type="molecule type" value="Genomic_DNA"/>
</dbReference>
<dbReference type="Gene3D" id="2.40.50.140">
    <property type="entry name" value="Nucleic acid-binding proteins"/>
    <property type="match status" value="2"/>
</dbReference>
<comment type="caution">
    <text evidence="6">The sequence shown here is derived from an EMBL/GenBank/DDBJ whole genome shotgun (WGS) entry which is preliminary data.</text>
</comment>
<evidence type="ECO:0000256" key="4">
    <source>
        <dbReference type="ARBA" id="ARBA00023136"/>
    </source>
</evidence>
<dbReference type="InterPro" id="IPR012340">
    <property type="entry name" value="NA-bd_OB-fold"/>
</dbReference>
<feature type="non-terminal residue" evidence="6">
    <location>
        <position position="1"/>
    </location>
</feature>
<dbReference type="Proteomes" id="UP000630660">
    <property type="component" value="Unassembled WGS sequence"/>
</dbReference>
<dbReference type="PANTHER" id="PTHR33507:SF3">
    <property type="entry name" value="INNER MEMBRANE PROTEIN YBBJ"/>
    <property type="match status" value="1"/>
</dbReference>
<dbReference type="GO" id="GO:0005886">
    <property type="term" value="C:plasma membrane"/>
    <property type="evidence" value="ECO:0007669"/>
    <property type="project" value="TreeGrafter"/>
</dbReference>
<dbReference type="PANTHER" id="PTHR33507">
    <property type="entry name" value="INNER MEMBRANE PROTEIN YBBJ"/>
    <property type="match status" value="1"/>
</dbReference>
<reference evidence="6" key="1">
    <citation type="submission" date="2019-11" db="EMBL/GenBank/DDBJ databases">
        <title>Microbial mats filling the niche in hypersaline microbial mats.</title>
        <authorList>
            <person name="Wong H.L."/>
            <person name="Macleod F.I."/>
            <person name="White R.A. III"/>
            <person name="Burns B.P."/>
        </authorList>
    </citation>
    <scope>NUCLEOTIDE SEQUENCE</scope>
    <source>
        <strain evidence="6">Bin_327</strain>
    </source>
</reference>
<organism evidence="6 7">
    <name type="scientific">candidate division WOR-3 bacterium</name>
    <dbReference type="NCBI Taxonomy" id="2052148"/>
    <lineage>
        <taxon>Bacteria</taxon>
        <taxon>Bacteria division WOR-3</taxon>
    </lineage>
</organism>
<evidence type="ECO:0000313" key="7">
    <source>
        <dbReference type="Proteomes" id="UP000630660"/>
    </source>
</evidence>
<keyword evidence="4" id="KW-0472">Membrane</keyword>
<accession>A0A9D5KA53</accession>
<keyword evidence="3" id="KW-1133">Transmembrane helix</keyword>
<evidence type="ECO:0000313" key="6">
    <source>
        <dbReference type="EMBL" id="MBD3364086.1"/>
    </source>
</evidence>